<keyword evidence="3" id="KW-0804">Transcription</keyword>
<dbReference type="PROSITE" id="PS50995">
    <property type="entry name" value="HTH_MARR_2"/>
    <property type="match status" value="1"/>
</dbReference>
<keyword evidence="2" id="KW-0238">DNA-binding</keyword>
<dbReference type="OrthoDB" id="67158at2"/>
<dbReference type="CDD" id="cd00090">
    <property type="entry name" value="HTH_ARSR"/>
    <property type="match status" value="1"/>
</dbReference>
<dbReference type="InterPro" id="IPR036388">
    <property type="entry name" value="WH-like_DNA-bd_sf"/>
</dbReference>
<reference evidence="4 5" key="1">
    <citation type="submission" date="2019-10" db="EMBL/GenBank/DDBJ databases">
        <title>Nonomuraea sp. nov., isolated from Phyllanthus amarus.</title>
        <authorList>
            <person name="Klykleung N."/>
            <person name="Tanasupawat S."/>
        </authorList>
    </citation>
    <scope>NUCLEOTIDE SEQUENCE [LARGE SCALE GENOMIC DNA]</scope>
    <source>
        <strain evidence="4 5">PA1-10</strain>
    </source>
</reference>
<sequence>MFGYIRTIRYARFVSVDEFVEQAGLFYERLGLSRTAGRVMGRLLSADASSADAPELAEALAVAKSSMSVALRQLEQAGLVERFRVRGGRRDRYRLADDVFARAFRAKMAEFESFRALAEQGLRAVGDDPERRRRLELMRDMYAFMMDRFPRLLEEWDELKGTR</sequence>
<dbReference type="PANTHER" id="PTHR38465">
    <property type="entry name" value="HTH-TYPE TRANSCRIPTIONAL REGULATOR MJ1563-RELATED"/>
    <property type="match status" value="1"/>
</dbReference>
<dbReference type="SMART" id="SM00418">
    <property type="entry name" value="HTH_ARSR"/>
    <property type="match status" value="1"/>
</dbReference>
<organism evidence="4 5">
    <name type="scientific">Nonomuraea phyllanthi</name>
    <dbReference type="NCBI Taxonomy" id="2219224"/>
    <lineage>
        <taxon>Bacteria</taxon>
        <taxon>Bacillati</taxon>
        <taxon>Actinomycetota</taxon>
        <taxon>Actinomycetes</taxon>
        <taxon>Streptosporangiales</taxon>
        <taxon>Streptosporangiaceae</taxon>
        <taxon>Nonomuraea</taxon>
    </lineage>
</organism>
<keyword evidence="1" id="KW-0805">Transcription regulation</keyword>
<name>A0A5C4VIW5_9ACTN</name>
<keyword evidence="5" id="KW-1185">Reference proteome</keyword>
<dbReference type="Pfam" id="PF12802">
    <property type="entry name" value="MarR_2"/>
    <property type="match status" value="1"/>
</dbReference>
<dbReference type="InterPro" id="IPR001845">
    <property type="entry name" value="HTH_ArsR_DNA-bd_dom"/>
</dbReference>
<dbReference type="Proteomes" id="UP000312512">
    <property type="component" value="Unassembled WGS sequence"/>
</dbReference>
<dbReference type="InterPro" id="IPR036390">
    <property type="entry name" value="WH_DNA-bd_sf"/>
</dbReference>
<dbReference type="SMART" id="SM00347">
    <property type="entry name" value="HTH_MARR"/>
    <property type="match status" value="1"/>
</dbReference>
<dbReference type="InterPro" id="IPR052362">
    <property type="entry name" value="HTH-GbsR_regulator"/>
</dbReference>
<evidence type="ECO:0000256" key="1">
    <source>
        <dbReference type="ARBA" id="ARBA00023015"/>
    </source>
</evidence>
<proteinExistence type="predicted"/>
<evidence type="ECO:0000313" key="4">
    <source>
        <dbReference type="EMBL" id="KAB8189214.1"/>
    </source>
</evidence>
<dbReference type="Gene3D" id="1.10.287.160">
    <property type="entry name" value="HR1 repeat"/>
    <property type="match status" value="1"/>
</dbReference>
<dbReference type="Gene3D" id="1.10.10.10">
    <property type="entry name" value="Winged helix-like DNA-binding domain superfamily/Winged helix DNA-binding domain"/>
    <property type="match status" value="1"/>
</dbReference>
<accession>A0A5C4VIW5</accession>
<dbReference type="AlphaFoldDB" id="A0A5C4VIW5"/>
<dbReference type="SUPFAM" id="SSF46785">
    <property type="entry name" value="Winged helix' DNA-binding domain"/>
    <property type="match status" value="1"/>
</dbReference>
<dbReference type="EMBL" id="VDLX02000021">
    <property type="protein sequence ID" value="KAB8189214.1"/>
    <property type="molecule type" value="Genomic_DNA"/>
</dbReference>
<comment type="caution">
    <text evidence="4">The sequence shown here is derived from an EMBL/GenBank/DDBJ whole genome shotgun (WGS) entry which is preliminary data.</text>
</comment>
<evidence type="ECO:0000256" key="2">
    <source>
        <dbReference type="ARBA" id="ARBA00023125"/>
    </source>
</evidence>
<dbReference type="InterPro" id="IPR011991">
    <property type="entry name" value="ArsR-like_HTH"/>
</dbReference>
<dbReference type="InterPro" id="IPR000835">
    <property type="entry name" value="HTH_MarR-typ"/>
</dbReference>
<evidence type="ECO:0000313" key="5">
    <source>
        <dbReference type="Proteomes" id="UP000312512"/>
    </source>
</evidence>
<protein>
    <submittedName>
        <fullName evidence="4">MarR family transcriptional regulator</fullName>
    </submittedName>
</protein>
<dbReference type="PANTHER" id="PTHR38465:SF2">
    <property type="entry name" value="HTH-TYPE TRANSCRIPTIONAL REGULATOR MMPR5"/>
    <property type="match status" value="1"/>
</dbReference>
<evidence type="ECO:0000256" key="3">
    <source>
        <dbReference type="ARBA" id="ARBA00023163"/>
    </source>
</evidence>
<dbReference type="GO" id="GO:0003677">
    <property type="term" value="F:DNA binding"/>
    <property type="evidence" value="ECO:0007669"/>
    <property type="project" value="UniProtKB-KW"/>
</dbReference>
<gene>
    <name evidence="4" type="ORF">FH608_040995</name>
</gene>
<dbReference type="GO" id="GO:0003700">
    <property type="term" value="F:DNA-binding transcription factor activity"/>
    <property type="evidence" value="ECO:0007669"/>
    <property type="project" value="InterPro"/>
</dbReference>